<keyword evidence="6 17" id="KW-0227">DNA damage</keyword>
<feature type="zinc finger region" description="C4-type" evidence="17">
    <location>
        <begin position="841"/>
        <end position="867"/>
    </location>
</feature>
<evidence type="ECO:0000256" key="15">
    <source>
        <dbReference type="ARBA" id="ARBA00039316"/>
    </source>
</evidence>
<evidence type="ECO:0000256" key="13">
    <source>
        <dbReference type="ARBA" id="ARBA00023204"/>
    </source>
</evidence>
<dbReference type="SMART" id="SM00382">
    <property type="entry name" value="AAA"/>
    <property type="match status" value="2"/>
</dbReference>
<dbReference type="SUPFAM" id="SSF52540">
    <property type="entry name" value="P-loop containing nucleoside triphosphate hydrolases"/>
    <property type="match status" value="2"/>
</dbReference>
<dbReference type="GO" id="GO:0003677">
    <property type="term" value="F:DNA binding"/>
    <property type="evidence" value="ECO:0007669"/>
    <property type="project" value="UniProtKB-UniRule"/>
</dbReference>
<reference evidence="20" key="1">
    <citation type="submission" date="2020-10" db="EMBL/GenBank/DDBJ databases">
        <title>Taxonomic study of unclassified bacteria belonging to the class Ktedonobacteria.</title>
        <authorList>
            <person name="Yabe S."/>
            <person name="Wang C.M."/>
            <person name="Zheng Y."/>
            <person name="Sakai Y."/>
            <person name="Cavaletti L."/>
            <person name="Monciardini P."/>
            <person name="Donadio S."/>
        </authorList>
    </citation>
    <scope>NUCLEOTIDE SEQUENCE</scope>
    <source>
        <strain evidence="20">SOSP1-1</strain>
    </source>
</reference>
<dbReference type="InterPro" id="IPR041552">
    <property type="entry name" value="UvrA_DNA-bd"/>
</dbReference>
<evidence type="ECO:0000256" key="2">
    <source>
        <dbReference type="ARBA" id="ARBA00022490"/>
    </source>
</evidence>
<dbReference type="Gene3D" id="1.10.8.280">
    <property type="entry name" value="ABC transporter ATPase domain-like"/>
    <property type="match status" value="1"/>
</dbReference>
<proteinExistence type="inferred from homology"/>
<keyword evidence="5 17" id="KW-0547">Nucleotide-binding</keyword>
<evidence type="ECO:0000256" key="4">
    <source>
        <dbReference type="ARBA" id="ARBA00022737"/>
    </source>
</evidence>
<dbReference type="PROSITE" id="PS50893">
    <property type="entry name" value="ABC_TRANSPORTER_2"/>
    <property type="match status" value="1"/>
</dbReference>
<evidence type="ECO:0000256" key="1">
    <source>
        <dbReference type="ARBA" id="ARBA00004496"/>
    </source>
</evidence>
<name>A0A8J3I1G6_9CHLR</name>
<evidence type="ECO:0000256" key="17">
    <source>
        <dbReference type="HAMAP-Rule" id="MF_00205"/>
    </source>
</evidence>
<evidence type="ECO:0000313" key="21">
    <source>
        <dbReference type="Proteomes" id="UP000612362"/>
    </source>
</evidence>
<evidence type="ECO:0000256" key="12">
    <source>
        <dbReference type="ARBA" id="ARBA00023125"/>
    </source>
</evidence>
<comment type="subcellular location">
    <subcellularLocation>
        <location evidence="1 17">Cytoplasm</location>
    </subcellularLocation>
</comment>
<dbReference type="InterPro" id="IPR027417">
    <property type="entry name" value="P-loop_NTPase"/>
</dbReference>
<dbReference type="CDD" id="cd03270">
    <property type="entry name" value="ABC_UvrA_I"/>
    <property type="match status" value="1"/>
</dbReference>
<keyword evidence="12 17" id="KW-0238">DNA-binding</keyword>
<evidence type="ECO:0000256" key="9">
    <source>
        <dbReference type="ARBA" id="ARBA00022833"/>
    </source>
</evidence>
<keyword evidence="4 17" id="KW-0677">Repeat</keyword>
<feature type="binding site" evidence="17">
    <location>
        <begin position="33"/>
        <end position="40"/>
    </location>
    <ligand>
        <name>ATP</name>
        <dbReference type="ChEBI" id="CHEBI:30616"/>
    </ligand>
</feature>
<dbReference type="InterPro" id="IPR003593">
    <property type="entry name" value="AAA+_ATPase"/>
</dbReference>
<evidence type="ECO:0000256" key="18">
    <source>
        <dbReference type="SAM" id="MobiDB-lite"/>
    </source>
</evidence>
<dbReference type="GO" id="GO:0009432">
    <property type="term" value="P:SOS response"/>
    <property type="evidence" value="ECO:0007669"/>
    <property type="project" value="UniProtKB-UniRule"/>
</dbReference>
<comment type="similarity">
    <text evidence="14 17">Belongs to the ABC transporter superfamily. UvrA family.</text>
</comment>
<accession>A0A8J3I1G6</accession>
<dbReference type="InterPro" id="IPR017871">
    <property type="entry name" value="ABC_transporter-like_CS"/>
</dbReference>
<organism evidence="20 21">
    <name type="scientific">Ktedonospora formicarum</name>
    <dbReference type="NCBI Taxonomy" id="2778364"/>
    <lineage>
        <taxon>Bacteria</taxon>
        <taxon>Bacillati</taxon>
        <taxon>Chloroflexota</taxon>
        <taxon>Ktedonobacteria</taxon>
        <taxon>Ktedonobacterales</taxon>
        <taxon>Ktedonobacteraceae</taxon>
        <taxon>Ktedonospora</taxon>
    </lineage>
</organism>
<evidence type="ECO:0000256" key="7">
    <source>
        <dbReference type="ARBA" id="ARBA00022769"/>
    </source>
</evidence>
<feature type="zinc finger region" description="C4-type" evidence="17">
    <location>
        <begin position="303"/>
        <end position="330"/>
    </location>
</feature>
<dbReference type="Gene3D" id="1.20.1580.10">
    <property type="entry name" value="ABC transporter ATPase like domain"/>
    <property type="match status" value="3"/>
</dbReference>
<evidence type="ECO:0000256" key="6">
    <source>
        <dbReference type="ARBA" id="ARBA00022763"/>
    </source>
</evidence>
<evidence type="ECO:0000256" key="16">
    <source>
        <dbReference type="ARBA" id="ARBA00042156"/>
    </source>
</evidence>
<evidence type="ECO:0000256" key="5">
    <source>
        <dbReference type="ARBA" id="ARBA00022741"/>
    </source>
</evidence>
<dbReference type="FunFam" id="3.40.50.300:FF:000028">
    <property type="entry name" value="UvrABC system protein A"/>
    <property type="match status" value="1"/>
</dbReference>
<protein>
    <recommendedName>
        <fullName evidence="15 17">UvrABC system protein A</fullName>
        <shortName evidence="17">UvrA protein</shortName>
    </recommendedName>
    <alternativeName>
        <fullName evidence="16 17">Excinuclease ABC subunit A</fullName>
    </alternativeName>
</protein>
<dbReference type="Gene3D" id="3.30.190.20">
    <property type="match status" value="1"/>
</dbReference>
<comment type="subunit">
    <text evidence="17">Forms a heterotetramer with UvrB during the search for lesions.</text>
</comment>
<dbReference type="GO" id="GO:0009380">
    <property type="term" value="C:excinuclease repair complex"/>
    <property type="evidence" value="ECO:0007669"/>
    <property type="project" value="InterPro"/>
</dbReference>
<dbReference type="HAMAP" id="MF_00205">
    <property type="entry name" value="UvrA"/>
    <property type="match status" value="1"/>
</dbReference>
<dbReference type="CDD" id="cd03271">
    <property type="entry name" value="ABC_UvrA_II"/>
    <property type="match status" value="1"/>
</dbReference>
<dbReference type="AlphaFoldDB" id="A0A8J3I1G6"/>
<keyword evidence="2 17" id="KW-0963">Cytoplasm</keyword>
<dbReference type="Gene3D" id="3.40.50.300">
    <property type="entry name" value="P-loop containing nucleotide triphosphate hydrolases"/>
    <property type="match status" value="3"/>
</dbReference>
<feature type="domain" description="ABC transporter" evidence="19">
    <location>
        <begin position="707"/>
        <end position="1038"/>
    </location>
</feature>
<keyword evidence="10 17" id="KW-0067">ATP-binding</keyword>
<feature type="region of interest" description="Disordered" evidence="18">
    <location>
        <begin position="514"/>
        <end position="535"/>
    </location>
</feature>
<dbReference type="Proteomes" id="UP000612362">
    <property type="component" value="Unassembled WGS sequence"/>
</dbReference>
<keyword evidence="8 17" id="KW-0863">Zinc-finger</keyword>
<keyword evidence="11 17" id="KW-0267">Excision nuclease</keyword>
<gene>
    <name evidence="20" type="primary">uvrA_2</name>
    <name evidence="17" type="synonym">uvrA</name>
    <name evidence="20" type="ORF">KSX_31110</name>
</gene>
<comment type="caution">
    <text evidence="20">The sequence shown here is derived from an EMBL/GenBank/DDBJ whole genome shotgun (WGS) entry which is preliminary data.</text>
</comment>
<evidence type="ECO:0000256" key="8">
    <source>
        <dbReference type="ARBA" id="ARBA00022771"/>
    </source>
</evidence>
<keyword evidence="17" id="KW-0742">SOS response</keyword>
<keyword evidence="13 17" id="KW-0234">DNA repair</keyword>
<dbReference type="GO" id="GO:0008270">
    <property type="term" value="F:zinc ion binding"/>
    <property type="evidence" value="ECO:0007669"/>
    <property type="project" value="UniProtKB-UniRule"/>
</dbReference>
<dbReference type="Pfam" id="PF17760">
    <property type="entry name" value="UvrA_inter"/>
    <property type="match status" value="1"/>
</dbReference>
<dbReference type="GO" id="GO:0005737">
    <property type="term" value="C:cytoplasm"/>
    <property type="evidence" value="ECO:0007669"/>
    <property type="project" value="UniProtKB-SubCell"/>
</dbReference>
<dbReference type="Pfam" id="PF17755">
    <property type="entry name" value="UvrA_DNA-bind"/>
    <property type="match status" value="1"/>
</dbReference>
<dbReference type="PANTHER" id="PTHR43152:SF3">
    <property type="entry name" value="UVRABC SYSTEM PROTEIN A"/>
    <property type="match status" value="1"/>
</dbReference>
<dbReference type="GO" id="GO:0006289">
    <property type="term" value="P:nucleotide-excision repair"/>
    <property type="evidence" value="ECO:0007669"/>
    <property type="project" value="UniProtKB-UniRule"/>
</dbReference>
<dbReference type="InterPro" id="IPR041102">
    <property type="entry name" value="UvrA_inter"/>
</dbReference>
<dbReference type="InterPro" id="IPR003439">
    <property type="entry name" value="ABC_transporter-like_ATP-bd"/>
</dbReference>
<evidence type="ECO:0000313" key="20">
    <source>
        <dbReference type="EMBL" id="GHO44948.1"/>
    </source>
</evidence>
<keyword evidence="7 17" id="KW-0228">DNA excision</keyword>
<evidence type="ECO:0000259" key="19">
    <source>
        <dbReference type="PROSITE" id="PS50893"/>
    </source>
</evidence>
<keyword evidence="9 17" id="KW-0862">Zinc</keyword>
<dbReference type="PROSITE" id="PS00211">
    <property type="entry name" value="ABC_TRANSPORTER_1"/>
    <property type="match status" value="2"/>
</dbReference>
<dbReference type="PANTHER" id="PTHR43152">
    <property type="entry name" value="UVRABC SYSTEM PROTEIN A"/>
    <property type="match status" value="1"/>
</dbReference>
<dbReference type="GO" id="GO:0016887">
    <property type="term" value="F:ATP hydrolysis activity"/>
    <property type="evidence" value="ECO:0007669"/>
    <property type="project" value="InterPro"/>
</dbReference>
<evidence type="ECO:0000256" key="11">
    <source>
        <dbReference type="ARBA" id="ARBA00022881"/>
    </source>
</evidence>
<dbReference type="FunFam" id="1.20.1580.10:FF:000002">
    <property type="entry name" value="UvrABC system protein A"/>
    <property type="match status" value="1"/>
</dbReference>
<evidence type="ECO:0000256" key="3">
    <source>
        <dbReference type="ARBA" id="ARBA00022723"/>
    </source>
</evidence>
<feature type="binding site" evidence="17">
    <location>
        <begin position="742"/>
        <end position="749"/>
    </location>
    <ligand>
        <name>ATP</name>
        <dbReference type="ChEBI" id="CHEBI:30616"/>
    </ligand>
</feature>
<evidence type="ECO:0000256" key="14">
    <source>
        <dbReference type="ARBA" id="ARBA00038000"/>
    </source>
</evidence>
<dbReference type="InterPro" id="IPR004602">
    <property type="entry name" value="UvrA"/>
</dbReference>
<dbReference type="GO" id="GO:0009381">
    <property type="term" value="F:excinuclease ABC activity"/>
    <property type="evidence" value="ECO:0007669"/>
    <property type="project" value="UniProtKB-UniRule"/>
</dbReference>
<evidence type="ECO:0000256" key="10">
    <source>
        <dbReference type="ARBA" id="ARBA00022840"/>
    </source>
</evidence>
<comment type="function">
    <text evidence="17">The UvrABC repair system catalyzes the recognition and processing of DNA lesions. UvrA is an ATPase and a DNA-binding protein. A damage recognition complex composed of 2 UvrA and 2 UvrB subunits scans DNA for abnormalities. When the presence of a lesion has been verified by UvrB, the UvrA molecules dissociate.</text>
</comment>
<dbReference type="NCBIfam" id="TIGR00630">
    <property type="entry name" value="uvra"/>
    <property type="match status" value="1"/>
</dbReference>
<keyword evidence="3 17" id="KW-0479">Metal-binding</keyword>
<dbReference type="EMBL" id="BNJF01000001">
    <property type="protein sequence ID" value="GHO44948.1"/>
    <property type="molecule type" value="Genomic_DNA"/>
</dbReference>
<keyword evidence="21" id="KW-1185">Reference proteome</keyword>
<sequence length="1060" mass="117614">MPQDKIVVRGAREHNLKNVNVTIPRDKLVVITGLSGSGKSSLAFDTIFAEGQRRYVESLSAYARQFLDKMEKPDVEHIDGLSPAISIDQKGTTRNPRSTVGTVTEIYDYLRLLYARAGRQHCPQCGREVSQQTLQQIVDAVLSAPDGSRIMLLAPLVQGRKGEYKNVFEEMRRAGYVRMRVDGQILDLSDEIELDKQKKHTIEVVVDRLVIRKRKQEEDSENGLHKVAERPALYDVNASKESHRDKDGIDEPDIATILHEDVDPAFRQRLSDSLETTLKLGNGVVLVSVIGGEETLYSEKAACVYCGISLPEIAPRTFSFNSPHGACPTCTGLGTQLEIDPELIVTHPEVSILDGAIAPWSKVVNGSQWHQAILEAMSKTYNFDLKTPWQDLSEDIQQKVLHGVPDQLAIRYTPQSGNTRTYNVHFEGVIPNLDRRYKQTDSESIREEIEGYMAARVCPDCRGARLKPEALAVTLGGRNIVQVTNLAINHTQRFFQELEAETLPGLKEGESVRVAPVKNGKGKKNSKQTESLLGDPLEKIDTNGPLVKSTLSGRERFIARQVLKEIHARLQFLIDVGLDYLTLSRAAASLSGGEAQRIRLATQIGSGLMGVLYILDEPSIGLHQRDNERLIKTLTRLRNLGNTLLVVEHDEDTMRASDHIIDIGPGAGEHGGHVVAEGTYEEIVANHNSLTGDYLSRRRRIEIPTERRPGNGNKLTIKGARENNLKNVDVDVPLGKFVVITGVSGSGKSTLITDILYRKLAHTFHRAHERPGQHDTVEGLEHLDKVIDIDQSPIGRTPRSNPATYTNAFTSIRELFAQVPEARTRGYTPGRFSFNVKGGRCEACRGEGIVRIEMNFLPDVYVPCEVCQGKRYNREALEIHYKGKTIADVLDMTIEEAAGFFTNVPSINNKMQTLKDVGLGYMRLGQPATTLSGGEAQRVKLATELSRRATGRTLYILDEPTTGLHFADVDRLLEVLQRLVDTGNTIVVIEHNLDVIKSADWIIDLGPEGGDGGGRIIAEGSPEEVAQNPQSYTGHFLHKMIEEETELIRRLSETTDEVMA</sequence>
<dbReference type="NCBIfam" id="NF001503">
    <property type="entry name" value="PRK00349.1"/>
    <property type="match status" value="1"/>
</dbReference>
<dbReference type="RefSeq" id="WP_220194308.1">
    <property type="nucleotide sequence ID" value="NZ_BNJF01000001.1"/>
</dbReference>
<dbReference type="GO" id="GO:0005524">
    <property type="term" value="F:ATP binding"/>
    <property type="evidence" value="ECO:0007669"/>
    <property type="project" value="UniProtKB-UniRule"/>
</dbReference>